<dbReference type="GO" id="GO:0045338">
    <property type="term" value="P:farnesyl diphosphate metabolic process"/>
    <property type="evidence" value="ECO:0007669"/>
    <property type="project" value="InterPro"/>
</dbReference>
<dbReference type="OrthoDB" id="9807580at2"/>
<dbReference type="Pfam" id="PF00494">
    <property type="entry name" value="SQS_PSY"/>
    <property type="match status" value="1"/>
</dbReference>
<evidence type="ECO:0000313" key="3">
    <source>
        <dbReference type="EMBL" id="SEO88910.1"/>
    </source>
</evidence>
<dbReference type="Proteomes" id="UP000199657">
    <property type="component" value="Unassembled WGS sequence"/>
</dbReference>
<dbReference type="RefSeq" id="WP_091643195.1">
    <property type="nucleotide sequence ID" value="NZ_FOEG01000004.1"/>
</dbReference>
<organism evidence="3 4">
    <name type="scientific">Aquisalimonas asiatica</name>
    <dbReference type="NCBI Taxonomy" id="406100"/>
    <lineage>
        <taxon>Bacteria</taxon>
        <taxon>Pseudomonadati</taxon>
        <taxon>Pseudomonadota</taxon>
        <taxon>Gammaproteobacteria</taxon>
        <taxon>Chromatiales</taxon>
        <taxon>Ectothiorhodospiraceae</taxon>
        <taxon>Aquisalimonas</taxon>
    </lineage>
</organism>
<dbReference type="EMBL" id="FOEG01000004">
    <property type="protein sequence ID" value="SEO88910.1"/>
    <property type="molecule type" value="Genomic_DNA"/>
</dbReference>
<dbReference type="InterPro" id="IPR019845">
    <property type="entry name" value="Squalene/phytoene_synthase_CS"/>
</dbReference>
<dbReference type="InterPro" id="IPR033904">
    <property type="entry name" value="Trans_IPPS_HH"/>
</dbReference>
<dbReference type="STRING" id="406100.SAMN04488052_10478"/>
<accession>A0A1H8TCT7</accession>
<dbReference type="InterPro" id="IPR044844">
    <property type="entry name" value="Trans_IPPS_euk-type"/>
</dbReference>
<dbReference type="GO" id="GO:0051996">
    <property type="term" value="F:squalene synthase [NAD(P)H] activity"/>
    <property type="evidence" value="ECO:0007669"/>
    <property type="project" value="InterPro"/>
</dbReference>
<dbReference type="InterPro" id="IPR008949">
    <property type="entry name" value="Isoprenoid_synthase_dom_sf"/>
</dbReference>
<dbReference type="Gene3D" id="1.10.600.10">
    <property type="entry name" value="Farnesyl Diphosphate Synthase"/>
    <property type="match status" value="1"/>
</dbReference>
<evidence type="ECO:0000256" key="2">
    <source>
        <dbReference type="SAM" id="MobiDB-lite"/>
    </source>
</evidence>
<dbReference type="PANTHER" id="PTHR11626">
    <property type="entry name" value="FARNESYL-DIPHOSPHATE FARNESYLTRANSFERASE"/>
    <property type="match status" value="1"/>
</dbReference>
<dbReference type="SFLD" id="SFLDS00005">
    <property type="entry name" value="Isoprenoid_Synthase_Type_I"/>
    <property type="match status" value="1"/>
</dbReference>
<dbReference type="SFLD" id="SFLDG01018">
    <property type="entry name" value="Squalene/Phytoene_Synthase_Lik"/>
    <property type="match status" value="1"/>
</dbReference>
<dbReference type="SUPFAM" id="SSF48576">
    <property type="entry name" value="Terpenoid synthases"/>
    <property type="match status" value="1"/>
</dbReference>
<dbReference type="PROSITE" id="PS01044">
    <property type="entry name" value="SQUALEN_PHYTOEN_SYN_1"/>
    <property type="match status" value="1"/>
</dbReference>
<name>A0A1H8TCT7_9GAMM</name>
<evidence type="ECO:0000256" key="1">
    <source>
        <dbReference type="ARBA" id="ARBA00022679"/>
    </source>
</evidence>
<evidence type="ECO:0000313" key="4">
    <source>
        <dbReference type="Proteomes" id="UP000199657"/>
    </source>
</evidence>
<dbReference type="PANTHER" id="PTHR11626:SF2">
    <property type="entry name" value="SQUALENE SYNTHASE"/>
    <property type="match status" value="1"/>
</dbReference>
<protein>
    <submittedName>
        <fullName evidence="3">Farnesyl-diphosphate farnesyltransferase</fullName>
    </submittedName>
</protein>
<dbReference type="AlphaFoldDB" id="A0A1H8TCT7"/>
<dbReference type="GO" id="GO:0016117">
    <property type="term" value="P:carotenoid biosynthetic process"/>
    <property type="evidence" value="ECO:0007669"/>
    <property type="project" value="UniProtKB-ARBA"/>
</dbReference>
<feature type="region of interest" description="Disordered" evidence="2">
    <location>
        <begin position="337"/>
        <end position="360"/>
    </location>
</feature>
<dbReference type="InterPro" id="IPR002060">
    <property type="entry name" value="Squ/phyt_synthse"/>
</dbReference>
<keyword evidence="4" id="KW-1185">Reference proteome</keyword>
<reference evidence="3 4" key="1">
    <citation type="submission" date="2016-10" db="EMBL/GenBank/DDBJ databases">
        <authorList>
            <person name="de Groot N.N."/>
        </authorList>
    </citation>
    <scope>NUCLEOTIDE SEQUENCE [LARGE SCALE GENOMIC DNA]</scope>
    <source>
        <strain evidence="3 4">CGMCC 1.6291</strain>
    </source>
</reference>
<sequence length="360" mass="39794">MTATERADDAAFQARMLDGVSRTFALTIPQLPAPLRPAIGNAYLLCRLADIIEDSAGLDPAGKRAHLHALVAALDHPGAGAAFSAGLQPAITDAPAAERELVAEAERVFRLYRSLPAEQRTPLQRCLTIMADGMARFADRKSPHGLPDLTAFREYCYYVAGVVGEMLTDLFALQVPAIADDQAAMRRRAVAFGLGLQMTNILKDVWDDRQRGVCWLPRDVFAHHGCDLAPDARWHESHGFQAGIRELTVMAHGHLREALRYTRGVPSSHRGIRRFCAWAIGMALYTLKAIHHRPDFDSARQVKLSRSRLRGVIVGCNLAVRNDRLLTGAFHWAARGLPAPPRHQPNPMASDEDTPWTRTR</sequence>
<dbReference type="CDD" id="cd00683">
    <property type="entry name" value="Trans_IPPS_HH"/>
    <property type="match status" value="1"/>
</dbReference>
<proteinExistence type="predicted"/>
<gene>
    <name evidence="3" type="ORF">SAMN04488052_10478</name>
</gene>
<keyword evidence="1 3" id="KW-0808">Transferase</keyword>